<dbReference type="Pfam" id="PF04221">
    <property type="entry name" value="RelB"/>
    <property type="match status" value="1"/>
</dbReference>
<evidence type="ECO:0000313" key="2">
    <source>
        <dbReference type="EMBL" id="SPY48037.1"/>
    </source>
</evidence>
<dbReference type="GeneID" id="83862741"/>
<reference evidence="2 3" key="1">
    <citation type="submission" date="2018-06" db="EMBL/GenBank/DDBJ databases">
        <authorList>
            <consortium name="Pathogen Informatics"/>
            <person name="Doyle S."/>
        </authorList>
    </citation>
    <scope>NUCLEOTIDE SEQUENCE [LARGE SCALE GENOMIC DNA]</scope>
    <source>
        <strain evidence="2 3">NCTC13076</strain>
    </source>
</reference>
<dbReference type="InterPro" id="IPR013321">
    <property type="entry name" value="Arc_rbn_hlx_hlx"/>
</dbReference>
<accession>A0A2X1XZ85</accession>
<dbReference type="EMBL" id="UATM01000032">
    <property type="protein sequence ID" value="SPY48037.1"/>
    <property type="molecule type" value="Genomic_DNA"/>
</dbReference>
<dbReference type="GO" id="GO:0006355">
    <property type="term" value="P:regulation of DNA-templated transcription"/>
    <property type="evidence" value="ECO:0007669"/>
    <property type="project" value="InterPro"/>
</dbReference>
<sequence length="83" mass="9165">MSKVNLTISIDNKDKDSFNDLVSQLGLNVSSAINMFIKQSVRDQALPLNLTLNQTDLGASKSLDEIADSIMTKYDEAFKELAK</sequence>
<dbReference type="RefSeq" id="WP_112889925.1">
    <property type="nucleotide sequence ID" value="NZ_CP066287.1"/>
</dbReference>
<organism evidence="2 3">
    <name type="scientific">Peptoniphilus harei</name>
    <dbReference type="NCBI Taxonomy" id="54005"/>
    <lineage>
        <taxon>Bacteria</taxon>
        <taxon>Bacillati</taxon>
        <taxon>Bacillota</taxon>
        <taxon>Tissierellia</taxon>
        <taxon>Tissierellales</taxon>
        <taxon>Peptoniphilaceae</taxon>
        <taxon>Peptoniphilus</taxon>
    </lineage>
</organism>
<dbReference type="Proteomes" id="UP000250070">
    <property type="component" value="Unassembled WGS sequence"/>
</dbReference>
<evidence type="ECO:0000313" key="3">
    <source>
        <dbReference type="Proteomes" id="UP000250070"/>
    </source>
</evidence>
<dbReference type="EMBL" id="JAGZZP010000005">
    <property type="protein sequence ID" value="MBS6534892.1"/>
    <property type="molecule type" value="Genomic_DNA"/>
</dbReference>
<dbReference type="Gene3D" id="1.10.1220.10">
    <property type="entry name" value="Met repressor-like"/>
    <property type="match status" value="1"/>
</dbReference>
<evidence type="ECO:0000313" key="1">
    <source>
        <dbReference type="EMBL" id="MBS6534892.1"/>
    </source>
</evidence>
<dbReference type="AlphaFoldDB" id="A0A2X1XZ85"/>
<reference evidence="1" key="2">
    <citation type="submission" date="2021-02" db="EMBL/GenBank/DDBJ databases">
        <title>Infant gut strain persistence is associated with maternal origin, phylogeny, and functional potential including surface adhesion and iron acquisition.</title>
        <authorList>
            <person name="Lou Y.C."/>
        </authorList>
    </citation>
    <scope>NUCLEOTIDE SEQUENCE</scope>
    <source>
        <strain evidence="1">L3_060_052G1_dasL3_060_052G1_concoct_1</strain>
    </source>
</reference>
<dbReference type="OrthoDB" id="9804867at2"/>
<gene>
    <name evidence="1" type="ORF">KH327_03580</name>
    <name evidence="2" type="ORF">NCTC13076_01259</name>
</gene>
<name>A0A2X1XZ85_9FIRM</name>
<dbReference type="Proteomes" id="UP000748991">
    <property type="component" value="Unassembled WGS sequence"/>
</dbReference>
<dbReference type="InterPro" id="IPR007337">
    <property type="entry name" value="RelB/DinJ"/>
</dbReference>
<protein>
    <submittedName>
        <fullName evidence="2">Addiction module antitoxin, RelB/DinJ family</fullName>
    </submittedName>
    <submittedName>
        <fullName evidence="1">Type II toxin-antitoxin system RelB/DinJ family antitoxin</fullName>
    </submittedName>
</protein>
<proteinExistence type="predicted"/>
<dbReference type="NCBIfam" id="TIGR02384">
    <property type="entry name" value="RelB_DinJ"/>
    <property type="match status" value="1"/>
</dbReference>